<feature type="transmembrane region" description="Helical" evidence="1">
    <location>
        <begin position="101"/>
        <end position="119"/>
    </location>
</feature>
<dbReference type="AlphaFoldDB" id="A0A1F7IE26"/>
<feature type="transmembrane region" description="Helical" evidence="1">
    <location>
        <begin position="328"/>
        <end position="347"/>
    </location>
</feature>
<comment type="caution">
    <text evidence="3">The sequence shown here is derived from an EMBL/GenBank/DDBJ whole genome shotgun (WGS) entry which is preliminary data.</text>
</comment>
<evidence type="ECO:0000313" key="4">
    <source>
        <dbReference type="Proteomes" id="UP000177698"/>
    </source>
</evidence>
<feature type="transmembrane region" description="Helical" evidence="1">
    <location>
        <begin position="6"/>
        <end position="22"/>
    </location>
</feature>
<dbReference type="Proteomes" id="UP000177698">
    <property type="component" value="Unassembled WGS sequence"/>
</dbReference>
<feature type="transmembrane region" description="Helical" evidence="1">
    <location>
        <begin position="297"/>
        <end position="316"/>
    </location>
</feature>
<dbReference type="InterPro" id="IPR038731">
    <property type="entry name" value="RgtA/B/C-like"/>
</dbReference>
<sequence length="380" mass="44512">MGKNWGIIIIFISITFVTVVVFQNRKLYTEKFDPVSFQNKYNQSQWVIPNSKHIISDEDLYTYAGYKYINGLNPILINPETPPLGKYLIGLSIVLFKNHRIISLISALLSLAIINHIVFLSTNSFLTSSIAVFLTSINTLFIDQIIHTPQLDIFQLLFFLLFIIFFLIFKMKNNIFFLLFAGFAMGFFISTKFFLASFFIFNAWLLLNYLIGKTHLKKIIFESALLNLIALFTYSYTYIGYFILGGNLRSFLGVQKWIYLFYSNTSIEISKLLGNYLSLIFFNQWKFWSEGYPFIHYKYWTIFWPVVFIVGSFSIYKLFTEKKAKEKKLLILLAAFLIIYNLFLFVTPVYPRYLLLLFVPLNILIAIYIGKIIQTKLIHD</sequence>
<evidence type="ECO:0000256" key="1">
    <source>
        <dbReference type="SAM" id="Phobius"/>
    </source>
</evidence>
<keyword evidence="1" id="KW-1133">Transmembrane helix</keyword>
<feature type="transmembrane region" description="Helical" evidence="1">
    <location>
        <begin position="175"/>
        <end position="207"/>
    </location>
</feature>
<accession>A0A1F7IE26</accession>
<feature type="transmembrane region" description="Helical" evidence="1">
    <location>
        <begin position="353"/>
        <end position="373"/>
    </location>
</feature>
<feature type="domain" description="Glycosyltransferase RgtA/B/C/D-like" evidence="2">
    <location>
        <begin position="81"/>
        <end position="231"/>
    </location>
</feature>
<keyword evidence="1" id="KW-0812">Transmembrane</keyword>
<protein>
    <recommendedName>
        <fullName evidence="2">Glycosyltransferase RgtA/B/C/D-like domain-containing protein</fullName>
    </recommendedName>
</protein>
<dbReference type="STRING" id="1802056.A2954_07035"/>
<feature type="transmembrane region" description="Helical" evidence="1">
    <location>
        <begin position="153"/>
        <end position="169"/>
    </location>
</feature>
<gene>
    <name evidence="3" type="ORF">A2954_07035</name>
</gene>
<reference evidence="3 4" key="1">
    <citation type="journal article" date="2016" name="Nat. Commun.">
        <title>Thousands of microbial genomes shed light on interconnected biogeochemical processes in an aquifer system.</title>
        <authorList>
            <person name="Anantharaman K."/>
            <person name="Brown C.T."/>
            <person name="Hug L.A."/>
            <person name="Sharon I."/>
            <person name="Castelle C.J."/>
            <person name="Probst A.J."/>
            <person name="Thomas B.C."/>
            <person name="Singh A."/>
            <person name="Wilkins M.J."/>
            <person name="Karaoz U."/>
            <person name="Brodie E.L."/>
            <person name="Williams K.H."/>
            <person name="Hubbard S.S."/>
            <person name="Banfield J.F."/>
        </authorList>
    </citation>
    <scope>NUCLEOTIDE SEQUENCE [LARGE SCALE GENOMIC DNA]</scope>
</reference>
<evidence type="ECO:0000313" key="3">
    <source>
        <dbReference type="EMBL" id="OGK41607.1"/>
    </source>
</evidence>
<evidence type="ECO:0000259" key="2">
    <source>
        <dbReference type="Pfam" id="PF13231"/>
    </source>
</evidence>
<name>A0A1F7IE26_9BACT</name>
<dbReference type="EMBL" id="MGAG01000010">
    <property type="protein sequence ID" value="OGK41607.1"/>
    <property type="molecule type" value="Genomic_DNA"/>
</dbReference>
<dbReference type="Pfam" id="PF13231">
    <property type="entry name" value="PMT_2"/>
    <property type="match status" value="1"/>
</dbReference>
<proteinExistence type="predicted"/>
<organism evidence="3 4">
    <name type="scientific">Candidatus Roizmanbacteria bacterium RIFCSPLOWO2_01_FULL_37_12</name>
    <dbReference type="NCBI Taxonomy" id="1802056"/>
    <lineage>
        <taxon>Bacteria</taxon>
        <taxon>Candidatus Roizmaniibacteriota</taxon>
    </lineage>
</organism>
<keyword evidence="1" id="KW-0472">Membrane</keyword>
<feature type="transmembrane region" description="Helical" evidence="1">
    <location>
        <begin position="219"/>
        <end position="244"/>
    </location>
</feature>